<dbReference type="GO" id="GO:0005096">
    <property type="term" value="F:GTPase activator activity"/>
    <property type="evidence" value="ECO:0007669"/>
    <property type="project" value="InterPro"/>
</dbReference>
<keyword evidence="1" id="KW-0732">Signal</keyword>
<sequence>MAGLLDITLLLVKSASDLIGEDVCRRMMCSISQQAAEKIDRFRAHAGSIFLKLLHQDDPPIPNIPHHTELERIFE</sequence>
<protein>
    <recommendedName>
        <fullName evidence="2">Tubulin-folding cofactor D C-terminal domain-containing protein</fullName>
    </recommendedName>
</protein>
<name>A0A8J6AZA1_ELECQ</name>
<feature type="non-terminal residue" evidence="3">
    <location>
        <position position="1"/>
    </location>
</feature>
<dbReference type="EMBL" id="WNTK01034582">
    <property type="protein sequence ID" value="KAG9460892.1"/>
    <property type="molecule type" value="Genomic_DNA"/>
</dbReference>
<dbReference type="GO" id="GO:0007023">
    <property type="term" value="P:post-chaperonin tubulin folding pathway"/>
    <property type="evidence" value="ECO:0007669"/>
    <property type="project" value="InterPro"/>
</dbReference>
<dbReference type="OrthoDB" id="10253476at2759"/>
<accession>A0A8J6AZA1</accession>
<proteinExistence type="predicted"/>
<evidence type="ECO:0000259" key="2">
    <source>
        <dbReference type="Pfam" id="PF12612"/>
    </source>
</evidence>
<dbReference type="Proteomes" id="UP000770717">
    <property type="component" value="Unassembled WGS sequence"/>
</dbReference>
<feature type="domain" description="Tubulin-folding cofactor D C-terminal" evidence="2">
    <location>
        <begin position="26"/>
        <end position="74"/>
    </location>
</feature>
<keyword evidence="4" id="KW-1185">Reference proteome</keyword>
<dbReference type="PANTHER" id="PTHR12658:SF0">
    <property type="entry name" value="TUBULIN-SPECIFIC CHAPERONE D"/>
    <property type="match status" value="1"/>
</dbReference>
<reference evidence="3" key="1">
    <citation type="thesis" date="2020" institute="ProQuest LLC" country="789 East Eisenhower Parkway, Ann Arbor, MI, USA">
        <title>Comparative Genomics and Chromosome Evolution.</title>
        <authorList>
            <person name="Mudd A.B."/>
        </authorList>
    </citation>
    <scope>NUCLEOTIDE SEQUENCE</scope>
    <source>
        <strain evidence="3">HN-11 Male</strain>
        <tissue evidence="3">Kidney and liver</tissue>
    </source>
</reference>
<organism evidence="3 4">
    <name type="scientific">Eleutherodactylus coqui</name>
    <name type="common">Puerto Rican coqui</name>
    <dbReference type="NCBI Taxonomy" id="57060"/>
    <lineage>
        <taxon>Eukaryota</taxon>
        <taxon>Metazoa</taxon>
        <taxon>Chordata</taxon>
        <taxon>Craniata</taxon>
        <taxon>Vertebrata</taxon>
        <taxon>Euteleostomi</taxon>
        <taxon>Amphibia</taxon>
        <taxon>Batrachia</taxon>
        <taxon>Anura</taxon>
        <taxon>Neobatrachia</taxon>
        <taxon>Hyloidea</taxon>
        <taxon>Eleutherodactylidae</taxon>
        <taxon>Eleutherodactylinae</taxon>
        <taxon>Eleutherodactylus</taxon>
        <taxon>Eleutherodactylus</taxon>
    </lineage>
</organism>
<gene>
    <name evidence="3" type="ORF">GDO78_018909</name>
</gene>
<feature type="signal peptide" evidence="1">
    <location>
        <begin position="1"/>
        <end position="16"/>
    </location>
</feature>
<dbReference type="InterPro" id="IPR022577">
    <property type="entry name" value="TBCD_C"/>
</dbReference>
<dbReference type="Pfam" id="PF12612">
    <property type="entry name" value="TFCD_C"/>
    <property type="match status" value="1"/>
</dbReference>
<dbReference type="PANTHER" id="PTHR12658">
    <property type="entry name" value="BETA-TUBULIN COFACTOR D"/>
    <property type="match status" value="1"/>
</dbReference>
<dbReference type="InterPro" id="IPR033162">
    <property type="entry name" value="TBCD"/>
</dbReference>
<dbReference type="AlphaFoldDB" id="A0A8J6AZA1"/>
<evidence type="ECO:0000256" key="1">
    <source>
        <dbReference type="SAM" id="SignalP"/>
    </source>
</evidence>
<evidence type="ECO:0000313" key="4">
    <source>
        <dbReference type="Proteomes" id="UP000770717"/>
    </source>
</evidence>
<dbReference type="GO" id="GO:0048487">
    <property type="term" value="F:beta-tubulin binding"/>
    <property type="evidence" value="ECO:0007669"/>
    <property type="project" value="InterPro"/>
</dbReference>
<dbReference type="GO" id="GO:0007021">
    <property type="term" value="P:tubulin complex assembly"/>
    <property type="evidence" value="ECO:0007669"/>
    <property type="project" value="InterPro"/>
</dbReference>
<feature type="chain" id="PRO_5035226695" description="Tubulin-folding cofactor D C-terminal domain-containing protein" evidence="1">
    <location>
        <begin position="17"/>
        <end position="75"/>
    </location>
</feature>
<dbReference type="GO" id="GO:0034333">
    <property type="term" value="P:adherens junction assembly"/>
    <property type="evidence" value="ECO:0007669"/>
    <property type="project" value="TreeGrafter"/>
</dbReference>
<dbReference type="GO" id="GO:0070830">
    <property type="term" value="P:bicellular tight junction assembly"/>
    <property type="evidence" value="ECO:0007669"/>
    <property type="project" value="TreeGrafter"/>
</dbReference>
<evidence type="ECO:0000313" key="3">
    <source>
        <dbReference type="EMBL" id="KAG9460892.1"/>
    </source>
</evidence>
<dbReference type="GO" id="GO:0016328">
    <property type="term" value="C:lateral plasma membrane"/>
    <property type="evidence" value="ECO:0007669"/>
    <property type="project" value="TreeGrafter"/>
</dbReference>
<dbReference type="GO" id="GO:0000226">
    <property type="term" value="P:microtubule cytoskeleton organization"/>
    <property type="evidence" value="ECO:0007669"/>
    <property type="project" value="TreeGrafter"/>
</dbReference>
<comment type="caution">
    <text evidence="3">The sequence shown here is derived from an EMBL/GenBank/DDBJ whole genome shotgun (WGS) entry which is preliminary data.</text>
</comment>